<dbReference type="Proteomes" id="UP000190637">
    <property type="component" value="Unassembled WGS sequence"/>
</dbReference>
<protein>
    <recommendedName>
        <fullName evidence="3">DUF4188 domain-containing protein</fullName>
    </recommendedName>
</protein>
<gene>
    <name evidence="1" type="ORF">SAMN02745673_03481</name>
</gene>
<keyword evidence="2" id="KW-1185">Reference proteome</keyword>
<organism evidence="1 2">
    <name type="scientific">Marinactinospora thermotolerans DSM 45154</name>
    <dbReference type="NCBI Taxonomy" id="1122192"/>
    <lineage>
        <taxon>Bacteria</taxon>
        <taxon>Bacillati</taxon>
        <taxon>Actinomycetota</taxon>
        <taxon>Actinomycetes</taxon>
        <taxon>Streptosporangiales</taxon>
        <taxon>Nocardiopsidaceae</taxon>
        <taxon>Marinactinospora</taxon>
    </lineage>
</organism>
<dbReference type="EMBL" id="FUWS01000009">
    <property type="protein sequence ID" value="SKA26854.1"/>
    <property type="molecule type" value="Genomic_DNA"/>
</dbReference>
<reference evidence="1 2" key="1">
    <citation type="submission" date="2017-02" db="EMBL/GenBank/DDBJ databases">
        <authorList>
            <person name="Peterson S.W."/>
        </authorList>
    </citation>
    <scope>NUCLEOTIDE SEQUENCE [LARGE SCALE GENOMIC DNA]</scope>
    <source>
        <strain evidence="1 2">DSM 45154</strain>
    </source>
</reference>
<dbReference type="OrthoDB" id="7566033at2"/>
<dbReference type="RefSeq" id="WP_078762737.1">
    <property type="nucleotide sequence ID" value="NZ_FUWS01000009.1"/>
</dbReference>
<evidence type="ECO:0000313" key="1">
    <source>
        <dbReference type="EMBL" id="SKA26854.1"/>
    </source>
</evidence>
<dbReference type="AlphaFoldDB" id="A0A1T4SEY3"/>
<dbReference type="InterPro" id="IPR025444">
    <property type="entry name" value="Monooxy_af470"/>
</dbReference>
<dbReference type="Pfam" id="PF13826">
    <property type="entry name" value="Monooxy_af470-like"/>
    <property type="match status" value="1"/>
</dbReference>
<evidence type="ECO:0008006" key="3">
    <source>
        <dbReference type="Google" id="ProtNLM"/>
    </source>
</evidence>
<evidence type="ECO:0000313" key="2">
    <source>
        <dbReference type="Proteomes" id="UP000190637"/>
    </source>
</evidence>
<dbReference type="STRING" id="1122192.SAMN02745673_03481"/>
<name>A0A1T4SEY3_9ACTN</name>
<proteinExistence type="predicted"/>
<accession>A0A1T4SEY3</accession>
<sequence>MAEIEHGRMTTEASEGFTLFLIGMRVNDWRRVRAWWWVTRSFNEMLGELRAERGRGLLASRSLVDGRGVTSVQYWESTEKLMAYAHDSLHKGAWRDFYRHVDDGAVGIWHETYHLGRQEASHGPGHEAFYTHMPVFGLGEALGTRPVTRANRSAADRLRRAGTGG</sequence>